<sequence length="532" mass="60834">MPEYPKSFWTIIPTRGSRGFMRCRVCIARRDDESSPTIHKLDSWRSKSSFRHEQSNYSNSGNRLKFKQGDTILVPVENLGSNHPIGIHRLRCEVGNLNLDNLDPQNQVIWLQIHGYFQINEPCPPQVGAPAHQWTKKDGDPFIIKPRATNETPTDEETGEVLIEALNLRTGEPTLVPPREVELFANHQYIGLSTDLFQDGEFVTVTQFFSRKVRQEGGGDLSLWYATSVRTGWGGWVYKNNLQPLHEEQMHDNNMVLSMLPRNPVLELSSNLQSMKIRDSRSEASRRKAMVKVESPEFQGFSSTDLNRRHNPLEEKTDDYYDDEEEVDPDDRVTRFHSHGLPSPISLYNDRSEGTLPQDSEASAPVKYLPEHELLTGPRGQKRLNLTTLQAKDGYNPPPPRPKVEKASLKGKRRVAKPGKNEVVEAPSASNLQEYPLPLQLLPPDHFHSLNEQIQREEATNKGLEMAERIVAEEHRVWKKQRDVRRFGQLEPMDEDEDRFLPPMFILNGQKVPFAESINSGSPQENLPSLYL</sequence>
<accession>A0AAV9XQ73</accession>
<comment type="caution">
    <text evidence="2">The sequence shown here is derived from an EMBL/GenBank/DDBJ whole genome shotgun (WGS) entry which is preliminary data.</text>
</comment>
<feature type="region of interest" description="Disordered" evidence="1">
    <location>
        <begin position="333"/>
        <end position="364"/>
    </location>
</feature>
<gene>
    <name evidence="2" type="ORF">TWF694_000821</name>
</gene>
<keyword evidence="3" id="KW-1185">Reference proteome</keyword>
<name>A0AAV9XQ73_9PEZI</name>
<dbReference type="AlphaFoldDB" id="A0AAV9XQ73"/>
<evidence type="ECO:0000256" key="1">
    <source>
        <dbReference type="SAM" id="MobiDB-lite"/>
    </source>
</evidence>
<evidence type="ECO:0000313" key="2">
    <source>
        <dbReference type="EMBL" id="KAK6544111.1"/>
    </source>
</evidence>
<feature type="region of interest" description="Disordered" evidence="1">
    <location>
        <begin position="390"/>
        <end position="420"/>
    </location>
</feature>
<reference evidence="2 3" key="1">
    <citation type="submission" date="2019-10" db="EMBL/GenBank/DDBJ databases">
        <authorList>
            <person name="Palmer J.M."/>
        </authorList>
    </citation>
    <scope>NUCLEOTIDE SEQUENCE [LARGE SCALE GENOMIC DNA]</scope>
    <source>
        <strain evidence="2 3">TWF694</strain>
    </source>
</reference>
<proteinExistence type="predicted"/>
<protein>
    <submittedName>
        <fullName evidence="2">Uncharacterized protein</fullName>
    </submittedName>
</protein>
<organism evidence="2 3">
    <name type="scientific">Orbilia ellipsospora</name>
    <dbReference type="NCBI Taxonomy" id="2528407"/>
    <lineage>
        <taxon>Eukaryota</taxon>
        <taxon>Fungi</taxon>
        <taxon>Dikarya</taxon>
        <taxon>Ascomycota</taxon>
        <taxon>Pezizomycotina</taxon>
        <taxon>Orbiliomycetes</taxon>
        <taxon>Orbiliales</taxon>
        <taxon>Orbiliaceae</taxon>
        <taxon>Orbilia</taxon>
    </lineage>
</organism>
<evidence type="ECO:0000313" key="3">
    <source>
        <dbReference type="Proteomes" id="UP001365542"/>
    </source>
</evidence>
<dbReference type="EMBL" id="JAVHJO010000001">
    <property type="protein sequence ID" value="KAK6544111.1"/>
    <property type="molecule type" value="Genomic_DNA"/>
</dbReference>
<dbReference type="Proteomes" id="UP001365542">
    <property type="component" value="Unassembled WGS sequence"/>
</dbReference>